<gene>
    <name evidence="2" type="ORF">GCM10010439_62840</name>
</gene>
<evidence type="ECO:0000313" key="3">
    <source>
        <dbReference type="Proteomes" id="UP001501842"/>
    </source>
</evidence>
<accession>A0ABN3UPK8</accession>
<reference evidence="2 3" key="1">
    <citation type="journal article" date="2019" name="Int. J. Syst. Evol. Microbiol.">
        <title>The Global Catalogue of Microorganisms (GCM) 10K type strain sequencing project: providing services to taxonomists for standard genome sequencing and annotation.</title>
        <authorList>
            <consortium name="The Broad Institute Genomics Platform"/>
            <consortium name="The Broad Institute Genome Sequencing Center for Infectious Disease"/>
            <person name="Wu L."/>
            <person name="Ma J."/>
        </authorList>
    </citation>
    <scope>NUCLEOTIDE SEQUENCE [LARGE SCALE GENOMIC DNA]</scope>
    <source>
        <strain evidence="2 3">JCM 8201</strain>
    </source>
</reference>
<protein>
    <submittedName>
        <fullName evidence="2">Uncharacterized protein</fullName>
    </submittedName>
</protein>
<proteinExistence type="predicted"/>
<sequence length="61" mass="6585">MSPRHSRTHCWTEASKDGEAFHPTRPPSVAAIPADSSSARSTDAARRVISTPFGRPVEPDV</sequence>
<name>A0ABN3UPK8_9ACTN</name>
<feature type="region of interest" description="Disordered" evidence="1">
    <location>
        <begin position="1"/>
        <end position="61"/>
    </location>
</feature>
<evidence type="ECO:0000313" key="2">
    <source>
        <dbReference type="EMBL" id="GAA2736244.1"/>
    </source>
</evidence>
<organism evidence="2 3">
    <name type="scientific">Actinocorallia aurantiaca</name>
    <dbReference type="NCBI Taxonomy" id="46204"/>
    <lineage>
        <taxon>Bacteria</taxon>
        <taxon>Bacillati</taxon>
        <taxon>Actinomycetota</taxon>
        <taxon>Actinomycetes</taxon>
        <taxon>Streptosporangiales</taxon>
        <taxon>Thermomonosporaceae</taxon>
        <taxon>Actinocorallia</taxon>
    </lineage>
</organism>
<comment type="caution">
    <text evidence="2">The sequence shown here is derived from an EMBL/GenBank/DDBJ whole genome shotgun (WGS) entry which is preliminary data.</text>
</comment>
<dbReference type="EMBL" id="BAAATZ010000032">
    <property type="protein sequence ID" value="GAA2736244.1"/>
    <property type="molecule type" value="Genomic_DNA"/>
</dbReference>
<dbReference type="Proteomes" id="UP001501842">
    <property type="component" value="Unassembled WGS sequence"/>
</dbReference>
<keyword evidence="3" id="KW-1185">Reference proteome</keyword>
<evidence type="ECO:0000256" key="1">
    <source>
        <dbReference type="SAM" id="MobiDB-lite"/>
    </source>
</evidence>